<organism evidence="1 2">
    <name type="scientific">Comamonas terrae</name>
    <dbReference type="NCBI Taxonomy" id="673548"/>
    <lineage>
        <taxon>Bacteria</taxon>
        <taxon>Pseudomonadati</taxon>
        <taxon>Pseudomonadota</taxon>
        <taxon>Betaproteobacteria</taxon>
        <taxon>Burkholderiales</taxon>
        <taxon>Comamonadaceae</taxon>
        <taxon>Comamonas</taxon>
    </lineage>
</organism>
<dbReference type="Proteomes" id="UP001597463">
    <property type="component" value="Unassembled WGS sequence"/>
</dbReference>
<keyword evidence="2" id="KW-1185">Reference proteome</keyword>
<dbReference type="EMBL" id="JBHUMV010000001">
    <property type="protein sequence ID" value="MFD2752459.1"/>
    <property type="molecule type" value="Genomic_DNA"/>
</dbReference>
<reference evidence="2" key="1">
    <citation type="journal article" date="2019" name="Int. J. Syst. Evol. Microbiol.">
        <title>The Global Catalogue of Microorganisms (GCM) 10K type strain sequencing project: providing services to taxonomists for standard genome sequencing and annotation.</title>
        <authorList>
            <consortium name="The Broad Institute Genomics Platform"/>
            <consortium name="The Broad Institute Genome Sequencing Center for Infectious Disease"/>
            <person name="Wu L."/>
            <person name="Ma J."/>
        </authorList>
    </citation>
    <scope>NUCLEOTIDE SEQUENCE [LARGE SCALE GENOMIC DNA]</scope>
    <source>
        <strain evidence="2">TISTR 1906</strain>
    </source>
</reference>
<accession>A0ABW5UFQ8</accession>
<dbReference type="RefSeq" id="WP_066479824.1">
    <property type="nucleotide sequence ID" value="NZ_BCNT01000010.1"/>
</dbReference>
<name>A0ABW5UFQ8_9BURK</name>
<comment type="caution">
    <text evidence="1">The sequence shown here is derived from an EMBL/GenBank/DDBJ whole genome shotgun (WGS) entry which is preliminary data.</text>
</comment>
<sequence>MHEDTHHDDQPPAAARLGAGQIAAFWRDFSAGLSALEALDGQEFVERANELLQRHAPGLALELEGRPAEAGARLVVTAHGNIEQFENVQALVREAPRCPPYAVQAFRSRMAPGPQGSDFAMHMQGFELSCAEVLVAHYDAGGIVGLELAFAKPIPQDMAEHARHMAFIMLDHVLGEWDFSVRVGPVDFVDASADARGGAQPLSAFPPVFDAFQREVLGRSYAYPQEDEDRWISLEVRARDAGDDEPPDLLSFHDGANALATRADLSHFLTWTFPVSSQQELDSARDAQDALEAQLLSQQGGILAFSRMERMQSRVAAFYVADPADAVQRAERIAARHAPGLEAELRVVFDPAWHEYLGLYSAIHRNRHAKEAA</sequence>
<proteinExistence type="predicted"/>
<evidence type="ECO:0000313" key="2">
    <source>
        <dbReference type="Proteomes" id="UP001597463"/>
    </source>
</evidence>
<gene>
    <name evidence="1" type="ORF">ACFSW6_00040</name>
</gene>
<evidence type="ECO:0008006" key="3">
    <source>
        <dbReference type="Google" id="ProtNLM"/>
    </source>
</evidence>
<protein>
    <recommendedName>
        <fullName evidence="3">DUF695 domain-containing protein</fullName>
    </recommendedName>
</protein>
<evidence type="ECO:0000313" key="1">
    <source>
        <dbReference type="EMBL" id="MFD2752459.1"/>
    </source>
</evidence>